<dbReference type="OrthoDB" id="2316981at2759"/>
<dbReference type="HOGENOM" id="CLU_028913_1_0_1"/>
<reference evidence="1 2" key="1">
    <citation type="submission" date="2014-02" db="EMBL/GenBank/DDBJ databases">
        <title>Single nucleus genome sequencing reveals high similarity among nuclei of an endomycorrhizal fungus.</title>
        <authorList>
            <person name="Lin K."/>
            <person name="Geurts R."/>
            <person name="Zhang Z."/>
            <person name="Limpens E."/>
            <person name="Saunders D.G."/>
            <person name="Mu D."/>
            <person name="Pang E."/>
            <person name="Cao H."/>
            <person name="Cha H."/>
            <person name="Lin T."/>
            <person name="Zhou Q."/>
            <person name="Shang Y."/>
            <person name="Li Y."/>
            <person name="Ivanov S."/>
            <person name="Sharma T."/>
            <person name="Velzen R.V."/>
            <person name="Ruijter N.D."/>
            <person name="Aanen D.K."/>
            <person name="Win J."/>
            <person name="Kamoun S."/>
            <person name="Bisseling T."/>
            <person name="Huang S."/>
        </authorList>
    </citation>
    <scope>NUCLEOTIDE SEQUENCE [LARGE SCALE GENOMIC DNA]</scope>
    <source>
        <strain evidence="2">DAOM197198w</strain>
    </source>
</reference>
<protein>
    <recommendedName>
        <fullName evidence="3">F-box domain-containing protein</fullName>
    </recommendedName>
</protein>
<keyword evidence="2" id="KW-1185">Reference proteome</keyword>
<dbReference type="SUPFAM" id="SSF52047">
    <property type="entry name" value="RNI-like"/>
    <property type="match status" value="1"/>
</dbReference>
<dbReference type="AlphaFoldDB" id="A0A015LRC1"/>
<proteinExistence type="predicted"/>
<dbReference type="Gene3D" id="3.80.10.10">
    <property type="entry name" value="Ribonuclease Inhibitor"/>
    <property type="match status" value="1"/>
</dbReference>
<dbReference type="EMBL" id="JEMT01012482">
    <property type="protein sequence ID" value="EXX75236.1"/>
    <property type="molecule type" value="Genomic_DNA"/>
</dbReference>
<accession>A0A015LRC1</accession>
<organism evidence="1 2">
    <name type="scientific">Rhizophagus irregularis (strain DAOM 197198w)</name>
    <name type="common">Glomus intraradices</name>
    <dbReference type="NCBI Taxonomy" id="1432141"/>
    <lineage>
        <taxon>Eukaryota</taxon>
        <taxon>Fungi</taxon>
        <taxon>Fungi incertae sedis</taxon>
        <taxon>Mucoromycota</taxon>
        <taxon>Glomeromycotina</taxon>
        <taxon>Glomeromycetes</taxon>
        <taxon>Glomerales</taxon>
        <taxon>Glomeraceae</taxon>
        <taxon>Rhizophagus</taxon>
    </lineage>
</organism>
<name>A0A015LRC1_RHIIW</name>
<dbReference type="InterPro" id="IPR032675">
    <property type="entry name" value="LRR_dom_sf"/>
</dbReference>
<evidence type="ECO:0000313" key="1">
    <source>
        <dbReference type="EMBL" id="EXX75236.1"/>
    </source>
</evidence>
<evidence type="ECO:0000313" key="2">
    <source>
        <dbReference type="Proteomes" id="UP000022910"/>
    </source>
</evidence>
<dbReference type="Proteomes" id="UP000022910">
    <property type="component" value="Unassembled WGS sequence"/>
</dbReference>
<gene>
    <name evidence="1" type="ORF">RirG_043500</name>
</gene>
<comment type="caution">
    <text evidence="1">The sequence shown here is derived from an EMBL/GenBank/DDBJ whole genome shotgun (WGS) entry which is preliminary data.</text>
</comment>
<evidence type="ECO:0008006" key="3">
    <source>
        <dbReference type="Google" id="ProtNLM"/>
    </source>
</evidence>
<sequence>MSILYRDILYPIFEELQYDKKSLASCLRVNKTWCEIVIPILWRNPWEHLTLRRKKLLLNVIISHLSDGARTSINQHFGFYTNSYKRPLFNYISFCRHLNLGVIENVMNAYIQYEEFRNDILRLFINENAEYTHLYMPNYRDYHLFPGAEQCFSEIKFLRCIGKVKDNTLSMLTRTCKSIKELKFYTYGNDYNCGIAKLIENQKGLFSVNFLNDFYDGGSSRKIIENSLIKHADTIQYFSICEQPETKVLTSLVNLRILELISANPYIELRWDNIKDLTLPSLHTLIASSIPINCLINLIERSGRKLTKIYYHHNRSVIDNKEIIQAIYQNCPNLMYLEFLYKNENSIDFEKLLINCQYLKRLDFCIYFYYNVYNVHHRSSFPWDNLFNILAKSSPPSLFEFVFKFTNDNPKLESLKLFFDNWEGRHPISLKFKKESYHYDESGYDGLIDLIEKYKKKGVVKKFIHYDYDEDLDFLEIYKAKKAINNPESVGNIPENVVNNPENIVKNSESKATSILSRFKKIFFN</sequence>